<dbReference type="InterPro" id="IPR006716">
    <property type="entry name" value="ERG2_sigma1_rcpt-like"/>
</dbReference>
<name>A0AAN8VWJ0_9MAGN</name>
<sequence length="260" mass="29409">MALHWFHQRSPSSVTHLLSNFRKKSPVSFNGSSVTPTSKNTNRRNLASPALKSTAKISFKEKKKEKKRKWDLGLKILRLILCVNLIFGSEVGVFGMVFKVWKPKLSTDLVEQSSDVQDLSGRLTFLKTNLDEQSLGFLEGLVNGEVSNCSNHSTSSWGIHRDVVEEVGIWGWPLQTSGLLIAALSSRLVIVLSGRLTECVDGSDVYLIREVNDPWFMSRLVKMMRQFWCYSLLERPTGSILGQFGEPYKKSLFFFWGTLT</sequence>
<comment type="similarity">
    <text evidence="2">Belongs to the ERG2 family.</text>
</comment>
<evidence type="ECO:0000256" key="2">
    <source>
        <dbReference type="ARBA" id="ARBA00007141"/>
    </source>
</evidence>
<feature type="region of interest" description="Disordered" evidence="7">
    <location>
        <begin position="28"/>
        <end position="47"/>
    </location>
</feature>
<dbReference type="EMBL" id="JBAMMX010000008">
    <property type="protein sequence ID" value="KAK6935458.1"/>
    <property type="molecule type" value="Genomic_DNA"/>
</dbReference>
<evidence type="ECO:0000256" key="6">
    <source>
        <dbReference type="ARBA" id="ARBA00023136"/>
    </source>
</evidence>
<dbReference type="PANTHER" id="PTHR10868">
    <property type="entry name" value="SIGMA 1-TYPE OPIOID RECEPTOR-RELATED"/>
    <property type="match status" value="1"/>
</dbReference>
<keyword evidence="4" id="KW-0256">Endoplasmic reticulum</keyword>
<dbReference type="PANTHER" id="PTHR10868:SF1">
    <property type="entry name" value="SIGMA NON-OPIOID INTRACELLULAR RECEPTOR 1"/>
    <property type="match status" value="1"/>
</dbReference>
<dbReference type="AlphaFoldDB" id="A0AAN8VWJ0"/>
<keyword evidence="6 8" id="KW-0472">Membrane</keyword>
<feature type="compositionally biased region" description="Polar residues" evidence="7">
    <location>
        <begin position="28"/>
        <end position="45"/>
    </location>
</feature>
<keyword evidence="5 8" id="KW-1133">Transmembrane helix</keyword>
<evidence type="ECO:0000256" key="4">
    <source>
        <dbReference type="ARBA" id="ARBA00022824"/>
    </source>
</evidence>
<evidence type="ECO:0000256" key="3">
    <source>
        <dbReference type="ARBA" id="ARBA00022692"/>
    </source>
</evidence>
<evidence type="ECO:0000256" key="1">
    <source>
        <dbReference type="ARBA" id="ARBA00004586"/>
    </source>
</evidence>
<keyword evidence="3 8" id="KW-0812">Transmembrane</keyword>
<evidence type="ECO:0000313" key="9">
    <source>
        <dbReference type="EMBL" id="KAK6935458.1"/>
    </source>
</evidence>
<accession>A0AAN8VWJ0</accession>
<evidence type="ECO:0000256" key="7">
    <source>
        <dbReference type="SAM" id="MobiDB-lite"/>
    </source>
</evidence>
<keyword evidence="10" id="KW-1185">Reference proteome</keyword>
<comment type="subcellular location">
    <subcellularLocation>
        <location evidence="1">Endoplasmic reticulum membrane</location>
    </subcellularLocation>
</comment>
<dbReference type="GO" id="GO:0005789">
    <property type="term" value="C:endoplasmic reticulum membrane"/>
    <property type="evidence" value="ECO:0007669"/>
    <property type="project" value="UniProtKB-SubCell"/>
</dbReference>
<reference evidence="9 10" key="1">
    <citation type="submission" date="2023-12" db="EMBL/GenBank/DDBJ databases">
        <title>A high-quality genome assembly for Dillenia turbinata (Dilleniales).</title>
        <authorList>
            <person name="Chanderbali A."/>
        </authorList>
    </citation>
    <scope>NUCLEOTIDE SEQUENCE [LARGE SCALE GENOMIC DNA]</scope>
    <source>
        <strain evidence="9">LSX21</strain>
        <tissue evidence="9">Leaf</tissue>
    </source>
</reference>
<evidence type="ECO:0000256" key="5">
    <source>
        <dbReference type="ARBA" id="ARBA00022989"/>
    </source>
</evidence>
<gene>
    <name evidence="9" type="ORF">RJ641_035613</name>
</gene>
<evidence type="ECO:0000313" key="10">
    <source>
        <dbReference type="Proteomes" id="UP001370490"/>
    </source>
</evidence>
<comment type="caution">
    <text evidence="9">The sequence shown here is derived from an EMBL/GenBank/DDBJ whole genome shotgun (WGS) entry which is preliminary data.</text>
</comment>
<organism evidence="9 10">
    <name type="scientific">Dillenia turbinata</name>
    <dbReference type="NCBI Taxonomy" id="194707"/>
    <lineage>
        <taxon>Eukaryota</taxon>
        <taxon>Viridiplantae</taxon>
        <taxon>Streptophyta</taxon>
        <taxon>Embryophyta</taxon>
        <taxon>Tracheophyta</taxon>
        <taxon>Spermatophyta</taxon>
        <taxon>Magnoliopsida</taxon>
        <taxon>eudicotyledons</taxon>
        <taxon>Gunneridae</taxon>
        <taxon>Pentapetalae</taxon>
        <taxon>Dilleniales</taxon>
        <taxon>Dilleniaceae</taxon>
        <taxon>Dillenia</taxon>
    </lineage>
</organism>
<feature type="transmembrane region" description="Helical" evidence="8">
    <location>
        <begin position="76"/>
        <end position="98"/>
    </location>
</feature>
<evidence type="ECO:0000256" key="8">
    <source>
        <dbReference type="SAM" id="Phobius"/>
    </source>
</evidence>
<protein>
    <submittedName>
        <fullName evidence="9">Uncharacterized protein</fullName>
    </submittedName>
</protein>
<dbReference type="Proteomes" id="UP001370490">
    <property type="component" value="Unassembled WGS sequence"/>
</dbReference>
<proteinExistence type="inferred from homology"/>